<proteinExistence type="predicted"/>
<name>S2WE66_9ACTO</name>
<evidence type="ECO:0000256" key="1">
    <source>
        <dbReference type="SAM" id="Phobius"/>
    </source>
</evidence>
<evidence type="ECO:0000313" key="3">
    <source>
        <dbReference type="Proteomes" id="UP000014393"/>
    </source>
</evidence>
<protein>
    <submittedName>
        <fullName evidence="2">Uncharacterized protein</fullName>
    </submittedName>
</protein>
<reference evidence="2 3" key="1">
    <citation type="submission" date="2013-05" db="EMBL/GenBank/DDBJ databases">
        <title>The Genome Sequence of Actinobaculum schaalii FB123-CNA2.</title>
        <authorList>
            <consortium name="The Broad Institute Genomics Platform"/>
            <person name="Earl A."/>
            <person name="Ward D."/>
            <person name="Feldgarden M."/>
            <person name="Gevers D."/>
            <person name="Saerens B."/>
            <person name="Vaneechoutte M."/>
            <person name="Walker B."/>
            <person name="Young S."/>
            <person name="Zeng Q."/>
            <person name="Gargeya S."/>
            <person name="Fitzgerald M."/>
            <person name="Haas B."/>
            <person name="Abouelleil A."/>
            <person name="Allen A.W."/>
            <person name="Alvarado L."/>
            <person name="Arachchi H.M."/>
            <person name="Berlin A.M."/>
            <person name="Chapman S.B."/>
            <person name="Gainer-Dewar J."/>
            <person name="Goldberg J."/>
            <person name="Griggs A."/>
            <person name="Gujja S."/>
            <person name="Hansen M."/>
            <person name="Howarth C."/>
            <person name="Imamovic A."/>
            <person name="Ireland A."/>
            <person name="Larimer J."/>
            <person name="McCowan C."/>
            <person name="Murphy C."/>
            <person name="Pearson M."/>
            <person name="Poon T.W."/>
            <person name="Priest M."/>
            <person name="Roberts A."/>
            <person name="Saif S."/>
            <person name="Shea T."/>
            <person name="Sisk P."/>
            <person name="Sykes S."/>
            <person name="Wortman J."/>
            <person name="Nusbaum C."/>
            <person name="Birren B."/>
        </authorList>
    </citation>
    <scope>NUCLEOTIDE SEQUENCE [LARGE SCALE GENOMIC DNA]</scope>
    <source>
        <strain evidence="2 3">FB123-CNA-2</strain>
    </source>
</reference>
<evidence type="ECO:0000313" key="2">
    <source>
        <dbReference type="EMBL" id="EPD26174.1"/>
    </source>
</evidence>
<keyword evidence="3" id="KW-1185">Reference proteome</keyword>
<dbReference type="EMBL" id="AGWM01000012">
    <property type="protein sequence ID" value="EPD26174.1"/>
    <property type="molecule type" value="Genomic_DNA"/>
</dbReference>
<keyword evidence="1" id="KW-0472">Membrane</keyword>
<gene>
    <name evidence="2" type="ORF">HMPREF9237_01449</name>
</gene>
<dbReference type="Proteomes" id="UP000014393">
    <property type="component" value="Unassembled WGS sequence"/>
</dbReference>
<accession>S2WE66</accession>
<organism evidence="2 3">
    <name type="scientific">Actinotignum schaalii FB123-CNA-2</name>
    <dbReference type="NCBI Taxonomy" id="883067"/>
    <lineage>
        <taxon>Bacteria</taxon>
        <taxon>Bacillati</taxon>
        <taxon>Actinomycetota</taxon>
        <taxon>Actinomycetes</taxon>
        <taxon>Actinomycetales</taxon>
        <taxon>Actinomycetaceae</taxon>
        <taxon>Actinotignum</taxon>
    </lineage>
</organism>
<keyword evidence="1" id="KW-1133">Transmembrane helix</keyword>
<keyword evidence="1" id="KW-0812">Transmembrane</keyword>
<feature type="transmembrane region" description="Helical" evidence="1">
    <location>
        <begin position="15"/>
        <end position="34"/>
    </location>
</feature>
<dbReference type="HOGENOM" id="CLU_3283626_0_0_11"/>
<dbReference type="AlphaFoldDB" id="S2WE66"/>
<sequence length="40" mass="4274">MDSVPNEGFDSQADAGQVLIYHTLIALLILRCALKGKQSG</sequence>
<comment type="caution">
    <text evidence="2">The sequence shown here is derived from an EMBL/GenBank/DDBJ whole genome shotgun (WGS) entry which is preliminary data.</text>
</comment>